<evidence type="ECO:0000256" key="1">
    <source>
        <dbReference type="ARBA" id="ARBA00004141"/>
    </source>
</evidence>
<name>A0AAX4JW33_9TREE</name>
<comment type="pathway">
    <text evidence="2">Secondary metabolite biosynthesis.</text>
</comment>
<evidence type="ECO:0000256" key="5">
    <source>
        <dbReference type="ARBA" id="ARBA00022692"/>
    </source>
</evidence>
<feature type="domain" description="Wax synthase" evidence="9">
    <location>
        <begin position="156"/>
        <end position="229"/>
    </location>
</feature>
<keyword evidence="7 8" id="KW-0472">Membrane</keyword>
<keyword evidence="6 8" id="KW-1133">Transmembrane helix</keyword>
<dbReference type="GeneID" id="91095191"/>
<dbReference type="InterPro" id="IPR044851">
    <property type="entry name" value="Wax_synthase"/>
</dbReference>
<dbReference type="InterPro" id="IPR032805">
    <property type="entry name" value="Wax_synthase_dom"/>
</dbReference>
<evidence type="ECO:0000259" key="9">
    <source>
        <dbReference type="Pfam" id="PF13813"/>
    </source>
</evidence>
<comment type="similarity">
    <text evidence="3">Belongs to the wax synthase family.</text>
</comment>
<keyword evidence="5 8" id="KW-0812">Transmembrane</keyword>
<evidence type="ECO:0000256" key="3">
    <source>
        <dbReference type="ARBA" id="ARBA00007282"/>
    </source>
</evidence>
<evidence type="ECO:0000256" key="8">
    <source>
        <dbReference type="SAM" id="Phobius"/>
    </source>
</evidence>
<proteinExistence type="inferred from homology"/>
<evidence type="ECO:0000313" key="11">
    <source>
        <dbReference type="Proteomes" id="UP001355207"/>
    </source>
</evidence>
<evidence type="ECO:0000313" key="10">
    <source>
        <dbReference type="EMBL" id="WWC89596.1"/>
    </source>
</evidence>
<keyword evidence="4" id="KW-0808">Transferase</keyword>
<evidence type="ECO:0000256" key="4">
    <source>
        <dbReference type="ARBA" id="ARBA00022679"/>
    </source>
</evidence>
<organism evidence="10 11">
    <name type="scientific">Kwoniella dendrophila CBS 6074</name>
    <dbReference type="NCBI Taxonomy" id="1295534"/>
    <lineage>
        <taxon>Eukaryota</taxon>
        <taxon>Fungi</taxon>
        <taxon>Dikarya</taxon>
        <taxon>Basidiomycota</taxon>
        <taxon>Agaricomycotina</taxon>
        <taxon>Tremellomycetes</taxon>
        <taxon>Tremellales</taxon>
        <taxon>Cryptococcaceae</taxon>
        <taxon>Kwoniella</taxon>
    </lineage>
</organism>
<dbReference type="AlphaFoldDB" id="A0AAX4JW33"/>
<reference evidence="10 11" key="1">
    <citation type="submission" date="2024-01" db="EMBL/GenBank/DDBJ databases">
        <title>Comparative genomics of Cryptococcus and Kwoniella reveals pathogenesis evolution and contrasting modes of karyotype evolution via chromosome fusion or intercentromeric recombination.</title>
        <authorList>
            <person name="Coelho M.A."/>
            <person name="David-Palma M."/>
            <person name="Shea T."/>
            <person name="Bowers K."/>
            <person name="McGinley-Smith S."/>
            <person name="Mohammad A.W."/>
            <person name="Gnirke A."/>
            <person name="Yurkov A.M."/>
            <person name="Nowrousian M."/>
            <person name="Sun S."/>
            <person name="Cuomo C.A."/>
            <person name="Heitman J."/>
        </authorList>
    </citation>
    <scope>NUCLEOTIDE SEQUENCE [LARGE SCALE GENOMIC DNA]</scope>
    <source>
        <strain evidence="10 11">CBS 6074</strain>
    </source>
</reference>
<dbReference type="EMBL" id="CP144102">
    <property type="protein sequence ID" value="WWC89596.1"/>
    <property type="molecule type" value="Genomic_DNA"/>
</dbReference>
<accession>A0AAX4JW33</accession>
<evidence type="ECO:0000256" key="2">
    <source>
        <dbReference type="ARBA" id="ARBA00005179"/>
    </source>
</evidence>
<dbReference type="PANTHER" id="PTHR31595">
    <property type="entry name" value="LONG-CHAIN-ALCOHOL O-FATTY-ACYLTRANSFERASE 3-RELATED"/>
    <property type="match status" value="1"/>
</dbReference>
<evidence type="ECO:0000256" key="7">
    <source>
        <dbReference type="ARBA" id="ARBA00023136"/>
    </source>
</evidence>
<keyword evidence="11" id="KW-1185">Reference proteome</keyword>
<dbReference type="Pfam" id="PF13813">
    <property type="entry name" value="MBOAT_2"/>
    <property type="match status" value="1"/>
</dbReference>
<dbReference type="GO" id="GO:0016020">
    <property type="term" value="C:membrane"/>
    <property type="evidence" value="ECO:0007669"/>
    <property type="project" value="UniProtKB-SubCell"/>
</dbReference>
<dbReference type="Proteomes" id="UP001355207">
    <property type="component" value="Chromosome 5"/>
</dbReference>
<dbReference type="GO" id="GO:0006629">
    <property type="term" value="P:lipid metabolic process"/>
    <property type="evidence" value="ECO:0007669"/>
    <property type="project" value="InterPro"/>
</dbReference>
<dbReference type="RefSeq" id="XP_066076359.1">
    <property type="nucleotide sequence ID" value="XM_066220262.1"/>
</dbReference>
<sequence>MWAFNAPPEYHDLPDNPPFPKLRCTKGWKVFDLMCNYRLLNLSHKPPINESSSKSSANKISYWSGIKYHTLQLLYSIILLDIFTWPSIKTPLLFPELTYEELTITLKEKYGIYGYLVDVVMVTCQGLSTYQFICIIYHFEALLGIGLKLWLPEEFPKLMHRPDKADNLNDLWGNRWHQLLRKTNKFYLSKIPFNLPKPLYMVVFFLLSGLGHCPFYYIITGKFHTLLFLWTFGLLGLGCILERQFYHSTNFKVGGYLGKIWMWNWLILSGEALTVELYNLQVDLTRSHPLPNGDISKDVQGSLTDLIWRTLVGYWL</sequence>
<dbReference type="GO" id="GO:0008374">
    <property type="term" value="F:O-acyltransferase activity"/>
    <property type="evidence" value="ECO:0007669"/>
    <property type="project" value="InterPro"/>
</dbReference>
<dbReference type="PANTHER" id="PTHR31595:SF57">
    <property type="entry name" value="OS04G0481900 PROTEIN"/>
    <property type="match status" value="1"/>
</dbReference>
<feature type="transmembrane region" description="Helical" evidence="8">
    <location>
        <begin position="225"/>
        <end position="242"/>
    </location>
</feature>
<protein>
    <recommendedName>
        <fullName evidence="9">Wax synthase domain-containing protein</fullName>
    </recommendedName>
</protein>
<comment type="subcellular location">
    <subcellularLocation>
        <location evidence="1">Membrane</location>
        <topology evidence="1">Multi-pass membrane protein</topology>
    </subcellularLocation>
</comment>
<gene>
    <name evidence="10" type="ORF">L201_004521</name>
</gene>
<evidence type="ECO:0000256" key="6">
    <source>
        <dbReference type="ARBA" id="ARBA00022989"/>
    </source>
</evidence>
<feature type="transmembrane region" description="Helical" evidence="8">
    <location>
        <begin position="199"/>
        <end position="219"/>
    </location>
</feature>